<sequence>MSEHETTTEGESRAALSEDWAATIVGLALLLLVIAGVIPTGVIP</sequence>
<protein>
    <submittedName>
        <fullName evidence="2">Uncharacterized protein</fullName>
    </submittedName>
</protein>
<evidence type="ECO:0000256" key="1">
    <source>
        <dbReference type="SAM" id="Phobius"/>
    </source>
</evidence>
<proteinExistence type="predicted"/>
<dbReference type="RefSeq" id="WP_379581392.1">
    <property type="nucleotide sequence ID" value="NZ_JBHUFV010000080.1"/>
</dbReference>
<dbReference type="Proteomes" id="UP001597368">
    <property type="component" value="Unassembled WGS sequence"/>
</dbReference>
<feature type="transmembrane region" description="Helical" evidence="1">
    <location>
        <begin position="20"/>
        <end position="43"/>
    </location>
</feature>
<evidence type="ECO:0000313" key="2">
    <source>
        <dbReference type="EMBL" id="MFD1939272.1"/>
    </source>
</evidence>
<keyword evidence="1" id="KW-0472">Membrane</keyword>
<dbReference type="EMBL" id="JBHUFV010000080">
    <property type="protein sequence ID" value="MFD1939272.1"/>
    <property type="molecule type" value="Genomic_DNA"/>
</dbReference>
<keyword evidence="3" id="KW-1185">Reference proteome</keyword>
<comment type="caution">
    <text evidence="2">The sequence shown here is derived from an EMBL/GenBank/DDBJ whole genome shotgun (WGS) entry which is preliminary data.</text>
</comment>
<organism evidence="2 3">
    <name type="scientific">Nonomuraea mangrovi</name>
    <dbReference type="NCBI Taxonomy" id="2316207"/>
    <lineage>
        <taxon>Bacteria</taxon>
        <taxon>Bacillati</taxon>
        <taxon>Actinomycetota</taxon>
        <taxon>Actinomycetes</taxon>
        <taxon>Streptosporangiales</taxon>
        <taxon>Streptosporangiaceae</taxon>
        <taxon>Nonomuraea</taxon>
    </lineage>
</organism>
<name>A0ABW4TB76_9ACTN</name>
<keyword evidence="1" id="KW-1133">Transmembrane helix</keyword>
<accession>A0ABW4TB76</accession>
<gene>
    <name evidence="2" type="ORF">ACFSKW_48210</name>
</gene>
<reference evidence="3" key="1">
    <citation type="journal article" date="2019" name="Int. J. Syst. Evol. Microbiol.">
        <title>The Global Catalogue of Microorganisms (GCM) 10K type strain sequencing project: providing services to taxonomists for standard genome sequencing and annotation.</title>
        <authorList>
            <consortium name="The Broad Institute Genomics Platform"/>
            <consortium name="The Broad Institute Genome Sequencing Center for Infectious Disease"/>
            <person name="Wu L."/>
            <person name="Ma J."/>
        </authorList>
    </citation>
    <scope>NUCLEOTIDE SEQUENCE [LARGE SCALE GENOMIC DNA]</scope>
    <source>
        <strain evidence="3">ICMP 6774ER</strain>
    </source>
</reference>
<evidence type="ECO:0000313" key="3">
    <source>
        <dbReference type="Proteomes" id="UP001597368"/>
    </source>
</evidence>
<keyword evidence="1" id="KW-0812">Transmembrane</keyword>